<comment type="caution">
    <text evidence="2">The sequence shown here is derived from an EMBL/GenBank/DDBJ whole genome shotgun (WGS) entry which is preliminary data.</text>
</comment>
<feature type="domain" description="Hedgehog/Intein (Hint)" evidence="1">
    <location>
        <begin position="168"/>
        <end position="287"/>
    </location>
</feature>
<dbReference type="Proteomes" id="UP001589795">
    <property type="component" value="Unassembled WGS sequence"/>
</dbReference>
<organism evidence="2 3">
    <name type="scientific">Paracoccus rhizosphaerae</name>
    <dbReference type="NCBI Taxonomy" id="1133347"/>
    <lineage>
        <taxon>Bacteria</taxon>
        <taxon>Pseudomonadati</taxon>
        <taxon>Pseudomonadota</taxon>
        <taxon>Alphaproteobacteria</taxon>
        <taxon>Rhodobacterales</taxon>
        <taxon>Paracoccaceae</taxon>
        <taxon>Paracoccus</taxon>
    </lineage>
</organism>
<dbReference type="EMBL" id="JBHLWQ010000219">
    <property type="protein sequence ID" value="MFC0202633.1"/>
    <property type="molecule type" value="Genomic_DNA"/>
</dbReference>
<dbReference type="Pfam" id="PF13403">
    <property type="entry name" value="Hint_2"/>
    <property type="match status" value="1"/>
</dbReference>
<dbReference type="InterPro" id="IPR028992">
    <property type="entry name" value="Hedgehog/Intein_dom"/>
</dbReference>
<evidence type="ECO:0000313" key="2">
    <source>
        <dbReference type="EMBL" id="MFC0202633.1"/>
    </source>
</evidence>
<protein>
    <submittedName>
        <fullName evidence="2">Hint domain-containing protein</fullName>
    </submittedName>
</protein>
<reference evidence="2 3" key="1">
    <citation type="submission" date="2024-09" db="EMBL/GenBank/DDBJ databases">
        <authorList>
            <person name="Sun Q."/>
            <person name="Mori K."/>
        </authorList>
    </citation>
    <scope>NUCLEOTIDE SEQUENCE [LARGE SCALE GENOMIC DNA]</scope>
    <source>
        <strain evidence="2 3">CCM 7904</strain>
    </source>
</reference>
<dbReference type="RefSeq" id="WP_378927395.1">
    <property type="nucleotide sequence ID" value="NZ_JBHLWQ010000219.1"/>
</dbReference>
<name>A0ABV6CPG8_9RHOB</name>
<proteinExistence type="predicted"/>
<evidence type="ECO:0000313" key="3">
    <source>
        <dbReference type="Proteomes" id="UP001589795"/>
    </source>
</evidence>
<keyword evidence="3" id="KW-1185">Reference proteome</keyword>
<evidence type="ECO:0000259" key="1">
    <source>
        <dbReference type="Pfam" id="PF13403"/>
    </source>
</evidence>
<accession>A0ABV6CPG8</accession>
<gene>
    <name evidence="2" type="ORF">ACFFIZ_20565</name>
</gene>
<sequence length="342" mass="37561">RPLKASQLMTTFTIRGDQLIVDPAVGTNSSEGTATVQWGRQLWSKGHTIELTAVNDTGTELTGQSGITGLKVFDSAGLLVAEYRPMNPGQTASIQSDISGLGDSYARINTTVMQPSPGAPWLGPIMITNGDNTFSSLPITFHVGNGAYDITPTNQNLPTATQPLDAPPCFGPDVPVDVVRRGVIPVRLVEAGDMILTSEGRQPVLWTGRRLCACKLEREWPVEINGELFSPLHRIFWRGRWAKAKHLAEAGRASRRSDCHEIYYHHVLLPLHSIILTGRNQVESLLVTPYSLSLWKGTDAGLQDHKDASRDLGYGEWKRGELLRHERTAELVDVKVPAQKAF</sequence>
<feature type="non-terminal residue" evidence="2">
    <location>
        <position position="1"/>
    </location>
</feature>